<evidence type="ECO:0000313" key="1">
    <source>
        <dbReference type="EMBL" id="MBX36271.1"/>
    </source>
</evidence>
<protein>
    <submittedName>
        <fullName evidence="1">Uncharacterized protein</fullName>
    </submittedName>
</protein>
<proteinExistence type="predicted"/>
<organism evidence="1">
    <name type="scientific">Rhizophora mucronata</name>
    <name type="common">Asiatic mangrove</name>
    <dbReference type="NCBI Taxonomy" id="61149"/>
    <lineage>
        <taxon>Eukaryota</taxon>
        <taxon>Viridiplantae</taxon>
        <taxon>Streptophyta</taxon>
        <taxon>Embryophyta</taxon>
        <taxon>Tracheophyta</taxon>
        <taxon>Spermatophyta</taxon>
        <taxon>Magnoliopsida</taxon>
        <taxon>eudicotyledons</taxon>
        <taxon>Gunneridae</taxon>
        <taxon>Pentapetalae</taxon>
        <taxon>rosids</taxon>
        <taxon>fabids</taxon>
        <taxon>Malpighiales</taxon>
        <taxon>Rhizophoraceae</taxon>
        <taxon>Rhizophora</taxon>
    </lineage>
</organism>
<sequence>MPLHFMCVSCQHCTNSYDRKSLGIVLNWYFICGNFQCTSK</sequence>
<name>A0A2P2N1G1_RHIMU</name>
<dbReference type="AlphaFoldDB" id="A0A2P2N1G1"/>
<dbReference type="EMBL" id="GGEC01055787">
    <property type="protein sequence ID" value="MBX36271.1"/>
    <property type="molecule type" value="Transcribed_RNA"/>
</dbReference>
<accession>A0A2P2N1G1</accession>
<reference evidence="1" key="1">
    <citation type="submission" date="2018-02" db="EMBL/GenBank/DDBJ databases">
        <title>Rhizophora mucronata_Transcriptome.</title>
        <authorList>
            <person name="Meera S.P."/>
            <person name="Sreeshan A."/>
            <person name="Augustine A."/>
        </authorList>
    </citation>
    <scope>NUCLEOTIDE SEQUENCE</scope>
    <source>
        <tissue evidence="1">Leaf</tissue>
    </source>
</reference>